<proteinExistence type="predicted"/>
<reference evidence="1" key="1">
    <citation type="submission" date="2022-11" db="EMBL/GenBank/DDBJ databases">
        <title>Genome Sequence of Nemania bipapillata.</title>
        <authorList>
            <person name="Buettner E."/>
        </authorList>
    </citation>
    <scope>NUCLEOTIDE SEQUENCE</scope>
    <source>
        <strain evidence="1">CP14</strain>
    </source>
</reference>
<gene>
    <name evidence="1" type="ORF">ONZ43_g1899</name>
</gene>
<name>A0ACC2J2Q6_9PEZI</name>
<organism evidence="1 2">
    <name type="scientific">Nemania bipapillata</name>
    <dbReference type="NCBI Taxonomy" id="110536"/>
    <lineage>
        <taxon>Eukaryota</taxon>
        <taxon>Fungi</taxon>
        <taxon>Dikarya</taxon>
        <taxon>Ascomycota</taxon>
        <taxon>Pezizomycotina</taxon>
        <taxon>Sordariomycetes</taxon>
        <taxon>Xylariomycetidae</taxon>
        <taxon>Xylariales</taxon>
        <taxon>Xylariaceae</taxon>
        <taxon>Nemania</taxon>
    </lineage>
</organism>
<dbReference type="EMBL" id="JAPESX010000357">
    <property type="protein sequence ID" value="KAJ8121724.1"/>
    <property type="molecule type" value="Genomic_DNA"/>
</dbReference>
<evidence type="ECO:0000313" key="1">
    <source>
        <dbReference type="EMBL" id="KAJ8121724.1"/>
    </source>
</evidence>
<sequence length="292" mass="32980">MRYQLSTLVLVTYGVDGRPHHKILSGRKPDFLSLPEEGLYVLFRNRGLQIASACEEPKCFVTQVCHCKDHYQHMDAGVAAMAAGINDNLTKINQDCIQDLGRRFGKACVLAWFRIRNVAHEIRTQGLCSLAHPQILSSDSPFGGGSFSFDSDIRRHYGMEHSYTSMTPASWAADKGKDDYPRRMIDFIAEAWMAFVEDKNCDFNLATKFAELEGYEDKDGNEDGENGKGWDCAGKEELDVLEWDDVDVPVEENEHPSAALLSHHEDPLALEEGYDLLDDLNDEEFPELRRCP</sequence>
<comment type="caution">
    <text evidence="1">The sequence shown here is derived from an EMBL/GenBank/DDBJ whole genome shotgun (WGS) entry which is preliminary data.</text>
</comment>
<dbReference type="Proteomes" id="UP001153334">
    <property type="component" value="Unassembled WGS sequence"/>
</dbReference>
<keyword evidence="2" id="KW-1185">Reference proteome</keyword>
<evidence type="ECO:0000313" key="2">
    <source>
        <dbReference type="Proteomes" id="UP001153334"/>
    </source>
</evidence>
<accession>A0ACC2J2Q6</accession>
<protein>
    <submittedName>
        <fullName evidence="1">Uncharacterized protein</fullName>
    </submittedName>
</protein>